<dbReference type="Pfam" id="PF07730">
    <property type="entry name" value="HisKA_3"/>
    <property type="match status" value="1"/>
</dbReference>
<dbReference type="InterPro" id="IPR011712">
    <property type="entry name" value="Sig_transdc_His_kin_sub3_dim/P"/>
</dbReference>
<dbReference type="CDD" id="cd16917">
    <property type="entry name" value="HATPase_UhpB-NarQ-NarX-like"/>
    <property type="match status" value="1"/>
</dbReference>
<comment type="catalytic activity">
    <reaction evidence="1">
        <text>ATP + protein L-histidine = ADP + protein N-phospho-L-histidine.</text>
        <dbReference type="EC" id="2.7.13.3"/>
    </reaction>
</comment>
<feature type="transmembrane region" description="Helical" evidence="9">
    <location>
        <begin position="118"/>
        <end position="142"/>
    </location>
</feature>
<protein>
    <recommendedName>
        <fullName evidence="2">histidine kinase</fullName>
        <ecNumber evidence="2">2.7.13.3</ecNumber>
    </recommendedName>
</protein>
<dbReference type="KEGG" id="pfla:Pflav_056580"/>
<evidence type="ECO:0000259" key="12">
    <source>
        <dbReference type="Pfam" id="PF13796"/>
    </source>
</evidence>
<feature type="transmembrane region" description="Helical" evidence="9">
    <location>
        <begin position="172"/>
        <end position="194"/>
    </location>
</feature>
<evidence type="ECO:0000256" key="2">
    <source>
        <dbReference type="ARBA" id="ARBA00012438"/>
    </source>
</evidence>
<dbReference type="PANTHER" id="PTHR24421">
    <property type="entry name" value="NITRATE/NITRITE SENSOR PROTEIN NARX-RELATED"/>
    <property type="match status" value="1"/>
</dbReference>
<feature type="domain" description="Putative sensor" evidence="12">
    <location>
        <begin position="22"/>
        <end position="205"/>
    </location>
</feature>
<feature type="domain" description="Histidine kinase/HSP90-like ATPase" evidence="10">
    <location>
        <begin position="342"/>
        <end position="422"/>
    </location>
</feature>
<dbReference type="GO" id="GO:0046983">
    <property type="term" value="F:protein dimerization activity"/>
    <property type="evidence" value="ECO:0007669"/>
    <property type="project" value="InterPro"/>
</dbReference>
<keyword evidence="5" id="KW-0547">Nucleotide-binding</keyword>
<dbReference type="InterPro" id="IPR025828">
    <property type="entry name" value="Put_sensor_dom"/>
</dbReference>
<evidence type="ECO:0000256" key="6">
    <source>
        <dbReference type="ARBA" id="ARBA00022777"/>
    </source>
</evidence>
<keyword evidence="9" id="KW-1133">Transmembrane helix</keyword>
<evidence type="ECO:0000256" key="5">
    <source>
        <dbReference type="ARBA" id="ARBA00022741"/>
    </source>
</evidence>
<feature type="domain" description="Signal transduction histidine kinase subgroup 3 dimerisation and phosphoacceptor" evidence="11">
    <location>
        <begin position="234"/>
        <end position="301"/>
    </location>
</feature>
<sequence length="436" mass="46328">MGGVNEELTAWIGRGLAASVRGFMLGVAFFVSGLTLLVLWIVSLSLLPVLGVGILLLPLVTVAVRALADERRRLAGQWSGVEIPSPYKPRPSMESFGLVGAWQRCLWILGDPATWRDFLWLLCAPLTLALGILGAALVGYGVEGTLVMPALLRFIDGYHYGLGWAIDFPFEGIVAIPQGVLILALGVASAPALLRLHDRSTKQLLGPTRQAALDQRVRVLTRTRAETVDAQAAELRRIERDLHDGAQARLVALGMSLGLAEDLVTRDPAAAQKLLAEARDASDRALSELRDLVRGIHPPVLAERGLDGAVRALALTLPFPVEVDIELDGRPQAPVESAGYFAIAEALANVVKHSHATRAWVLVRHSGRILVMTVSDDGVGGADPARGTGLRGMERRLAAFDGTVAVSSPPGGPTVVIMELPCELSSPKTLPSSGTG</sequence>
<reference evidence="13 14" key="2">
    <citation type="submission" date="2020-03" db="EMBL/GenBank/DDBJ databases">
        <authorList>
            <person name="Ichikawa N."/>
            <person name="Kimura A."/>
            <person name="Kitahashi Y."/>
            <person name="Uohara A."/>
        </authorList>
    </citation>
    <scope>NUCLEOTIDE SEQUENCE [LARGE SCALE GENOMIC DNA]</scope>
    <source>
        <strain evidence="13 14">NBRC 107702</strain>
    </source>
</reference>
<dbReference type="Gene3D" id="1.20.5.1930">
    <property type="match status" value="1"/>
</dbReference>
<feature type="transmembrane region" description="Helical" evidence="9">
    <location>
        <begin position="49"/>
        <end position="68"/>
    </location>
</feature>
<dbReference type="PANTHER" id="PTHR24421:SF10">
    <property type="entry name" value="NITRATE_NITRITE SENSOR PROTEIN NARQ"/>
    <property type="match status" value="1"/>
</dbReference>
<keyword evidence="7" id="KW-0067">ATP-binding</keyword>
<evidence type="ECO:0000259" key="10">
    <source>
        <dbReference type="Pfam" id="PF02518"/>
    </source>
</evidence>
<name>A0A6F8XZV1_9ACTN</name>
<accession>A0A6F8XZV1</accession>
<evidence type="ECO:0000256" key="1">
    <source>
        <dbReference type="ARBA" id="ARBA00000085"/>
    </source>
</evidence>
<evidence type="ECO:0000259" key="11">
    <source>
        <dbReference type="Pfam" id="PF07730"/>
    </source>
</evidence>
<dbReference type="InterPro" id="IPR036890">
    <property type="entry name" value="HATPase_C_sf"/>
</dbReference>
<keyword evidence="9" id="KW-0812">Transmembrane</keyword>
<keyword evidence="3" id="KW-0597">Phosphoprotein</keyword>
<evidence type="ECO:0000256" key="7">
    <source>
        <dbReference type="ARBA" id="ARBA00022840"/>
    </source>
</evidence>
<evidence type="ECO:0000256" key="8">
    <source>
        <dbReference type="ARBA" id="ARBA00023012"/>
    </source>
</evidence>
<keyword evidence="14" id="KW-1185">Reference proteome</keyword>
<dbReference type="Gene3D" id="3.30.565.10">
    <property type="entry name" value="Histidine kinase-like ATPase, C-terminal domain"/>
    <property type="match status" value="1"/>
</dbReference>
<keyword evidence="4" id="KW-0808">Transferase</keyword>
<evidence type="ECO:0000256" key="4">
    <source>
        <dbReference type="ARBA" id="ARBA00022679"/>
    </source>
</evidence>
<keyword evidence="9" id="KW-0472">Membrane</keyword>
<dbReference type="Pfam" id="PF02518">
    <property type="entry name" value="HATPase_c"/>
    <property type="match status" value="1"/>
</dbReference>
<dbReference type="GO" id="GO:0016020">
    <property type="term" value="C:membrane"/>
    <property type="evidence" value="ECO:0007669"/>
    <property type="project" value="InterPro"/>
</dbReference>
<organism evidence="13 14">
    <name type="scientific">Phytohabitans flavus</name>
    <dbReference type="NCBI Taxonomy" id="1076124"/>
    <lineage>
        <taxon>Bacteria</taxon>
        <taxon>Bacillati</taxon>
        <taxon>Actinomycetota</taxon>
        <taxon>Actinomycetes</taxon>
        <taxon>Micromonosporales</taxon>
        <taxon>Micromonosporaceae</taxon>
    </lineage>
</organism>
<proteinExistence type="predicted"/>
<dbReference type="EC" id="2.7.13.3" evidence="2"/>
<evidence type="ECO:0000256" key="3">
    <source>
        <dbReference type="ARBA" id="ARBA00022553"/>
    </source>
</evidence>
<evidence type="ECO:0000256" key="9">
    <source>
        <dbReference type="SAM" id="Phobius"/>
    </source>
</evidence>
<keyword evidence="8" id="KW-0902">Two-component regulatory system</keyword>
<reference evidence="13 14" key="1">
    <citation type="submission" date="2020-03" db="EMBL/GenBank/DDBJ databases">
        <title>Whole genome shotgun sequence of Phytohabitans flavus NBRC 107702.</title>
        <authorList>
            <person name="Komaki H."/>
            <person name="Tamura T."/>
        </authorList>
    </citation>
    <scope>NUCLEOTIDE SEQUENCE [LARGE SCALE GENOMIC DNA]</scope>
    <source>
        <strain evidence="13 14">NBRC 107702</strain>
    </source>
</reference>
<dbReference type="Pfam" id="PF13796">
    <property type="entry name" value="Sensor"/>
    <property type="match status" value="1"/>
</dbReference>
<dbReference type="EMBL" id="AP022870">
    <property type="protein sequence ID" value="BCB79248.1"/>
    <property type="molecule type" value="Genomic_DNA"/>
</dbReference>
<evidence type="ECO:0000313" key="13">
    <source>
        <dbReference type="EMBL" id="BCB79248.1"/>
    </source>
</evidence>
<dbReference type="InterPro" id="IPR050482">
    <property type="entry name" value="Sensor_HK_TwoCompSys"/>
</dbReference>
<dbReference type="GO" id="GO:0005524">
    <property type="term" value="F:ATP binding"/>
    <property type="evidence" value="ECO:0007669"/>
    <property type="project" value="UniProtKB-KW"/>
</dbReference>
<dbReference type="InterPro" id="IPR003594">
    <property type="entry name" value="HATPase_dom"/>
</dbReference>
<feature type="transmembrane region" description="Helical" evidence="9">
    <location>
        <begin position="23"/>
        <end position="43"/>
    </location>
</feature>
<gene>
    <name evidence="13" type="ORF">Pflav_056580</name>
</gene>
<evidence type="ECO:0000313" key="14">
    <source>
        <dbReference type="Proteomes" id="UP000502508"/>
    </source>
</evidence>
<dbReference type="AlphaFoldDB" id="A0A6F8XZV1"/>
<dbReference type="GO" id="GO:0000155">
    <property type="term" value="F:phosphorelay sensor kinase activity"/>
    <property type="evidence" value="ECO:0007669"/>
    <property type="project" value="InterPro"/>
</dbReference>
<dbReference type="Proteomes" id="UP000502508">
    <property type="component" value="Chromosome"/>
</dbReference>
<dbReference type="SUPFAM" id="SSF55874">
    <property type="entry name" value="ATPase domain of HSP90 chaperone/DNA topoisomerase II/histidine kinase"/>
    <property type="match status" value="1"/>
</dbReference>
<keyword evidence="6 13" id="KW-0418">Kinase</keyword>